<dbReference type="SUPFAM" id="SSF53756">
    <property type="entry name" value="UDP-Glycosyltransferase/glycogen phosphorylase"/>
    <property type="match status" value="1"/>
</dbReference>
<dbReference type="Proteomes" id="UP001268542">
    <property type="component" value="Unassembled WGS sequence"/>
</dbReference>
<evidence type="ECO:0000259" key="3">
    <source>
        <dbReference type="Pfam" id="PF00534"/>
    </source>
</evidence>
<keyword evidence="1 5" id="KW-0328">Glycosyltransferase</keyword>
<protein>
    <submittedName>
        <fullName evidence="5">Glycosyltransferase family 1 protein</fullName>
        <ecNumber evidence="5">2.4.-.-</ecNumber>
    </submittedName>
</protein>
<comment type="caution">
    <text evidence="5">The sequence shown here is derived from an EMBL/GenBank/DDBJ whole genome shotgun (WGS) entry which is preliminary data.</text>
</comment>
<proteinExistence type="predicted"/>
<dbReference type="EC" id="2.4.-.-" evidence="5"/>
<feature type="domain" description="Glycosyltransferase subfamily 4-like N-terminal" evidence="4">
    <location>
        <begin position="39"/>
        <end position="202"/>
    </location>
</feature>
<dbReference type="CDD" id="cd03814">
    <property type="entry name" value="GT4-like"/>
    <property type="match status" value="1"/>
</dbReference>
<dbReference type="InterPro" id="IPR028098">
    <property type="entry name" value="Glyco_trans_4-like_N"/>
</dbReference>
<gene>
    <name evidence="5" type="ORF">RDV89_12320</name>
</gene>
<evidence type="ECO:0000313" key="6">
    <source>
        <dbReference type="Proteomes" id="UP001268542"/>
    </source>
</evidence>
<keyword evidence="2 5" id="KW-0808">Transferase</keyword>
<sequence>MRLHRSRPTRPTATVTHLPRRTDGRLRVLVVSESFLPQVNGVTNSVRRVLEHLAAQGHEAELVAPTGPATYAGFPVTVCRGAHLPFYKDFRIGLETQRRLRAVMQRFRPDVVHIASPATLGYQAAQAAEDLGIPSVAIYQTDLVGFADRYGIAGGTRAMSYLTRRIHTSVDRTLAPSTASLRQLEQMQVPGLGHWPRGVDLTQFDPACRDEELRRRLAPAGELLVGYVGRLAPEKELELLAHVDRLPGVRVVVVGGGPEEERLRGLLPDAAFLGVLHGEELAAAYASLDVFVHTGRHETYCQAAQEALASGVPVVAPRAGGPVDVVEDGLAGFLYEPGDGAAMATYVRMLQENAPLRRRVALAARRSVAGRSWQAVNELLVRHYREVVAERTVRAGSRAA</sequence>
<dbReference type="Pfam" id="PF13439">
    <property type="entry name" value="Glyco_transf_4"/>
    <property type="match status" value="1"/>
</dbReference>
<evidence type="ECO:0000313" key="5">
    <source>
        <dbReference type="EMBL" id="MDT9593859.1"/>
    </source>
</evidence>
<accession>A0ABU3PXA0</accession>
<dbReference type="PANTHER" id="PTHR45947">
    <property type="entry name" value="SULFOQUINOVOSYL TRANSFERASE SQD2"/>
    <property type="match status" value="1"/>
</dbReference>
<evidence type="ECO:0000259" key="4">
    <source>
        <dbReference type="Pfam" id="PF13439"/>
    </source>
</evidence>
<dbReference type="Gene3D" id="3.40.50.2000">
    <property type="entry name" value="Glycogen Phosphorylase B"/>
    <property type="match status" value="2"/>
</dbReference>
<feature type="domain" description="Glycosyl transferase family 1" evidence="3">
    <location>
        <begin position="211"/>
        <end position="366"/>
    </location>
</feature>
<evidence type="ECO:0000256" key="1">
    <source>
        <dbReference type="ARBA" id="ARBA00022676"/>
    </source>
</evidence>
<evidence type="ECO:0000256" key="2">
    <source>
        <dbReference type="ARBA" id="ARBA00022679"/>
    </source>
</evidence>
<dbReference type="RefSeq" id="WP_315733349.1">
    <property type="nucleotide sequence ID" value="NZ_JAVYII010000005.1"/>
</dbReference>
<reference evidence="5 6" key="1">
    <citation type="submission" date="2023-08" db="EMBL/GenBank/DDBJ databases">
        <title>Nocardioides seae sp. nov., a bacterium isolated from a soil.</title>
        <authorList>
            <person name="Wang X."/>
        </authorList>
    </citation>
    <scope>NUCLEOTIDE SEQUENCE [LARGE SCALE GENOMIC DNA]</scope>
    <source>
        <strain evidence="5 6">YZH12</strain>
    </source>
</reference>
<dbReference type="GO" id="GO:0016757">
    <property type="term" value="F:glycosyltransferase activity"/>
    <property type="evidence" value="ECO:0007669"/>
    <property type="project" value="UniProtKB-KW"/>
</dbReference>
<dbReference type="InterPro" id="IPR001296">
    <property type="entry name" value="Glyco_trans_1"/>
</dbReference>
<dbReference type="EMBL" id="JAVYII010000005">
    <property type="protein sequence ID" value="MDT9593859.1"/>
    <property type="molecule type" value="Genomic_DNA"/>
</dbReference>
<dbReference type="PANTHER" id="PTHR45947:SF3">
    <property type="entry name" value="SULFOQUINOVOSYL TRANSFERASE SQD2"/>
    <property type="match status" value="1"/>
</dbReference>
<dbReference type="InterPro" id="IPR050194">
    <property type="entry name" value="Glycosyltransferase_grp1"/>
</dbReference>
<name>A0ABU3PXA0_9ACTN</name>
<keyword evidence="6" id="KW-1185">Reference proteome</keyword>
<organism evidence="5 6">
    <name type="scientific">Nocardioides imazamoxiresistens</name>
    <dbReference type="NCBI Taxonomy" id="3231893"/>
    <lineage>
        <taxon>Bacteria</taxon>
        <taxon>Bacillati</taxon>
        <taxon>Actinomycetota</taxon>
        <taxon>Actinomycetes</taxon>
        <taxon>Propionibacteriales</taxon>
        <taxon>Nocardioidaceae</taxon>
        <taxon>Nocardioides</taxon>
    </lineage>
</organism>
<dbReference type="Pfam" id="PF00534">
    <property type="entry name" value="Glycos_transf_1"/>
    <property type="match status" value="1"/>
</dbReference>